<accession>A0ABT9MUN7</accession>
<dbReference type="InterPro" id="IPR036291">
    <property type="entry name" value="NAD(P)-bd_dom_sf"/>
</dbReference>
<name>A0ABT9MUN7_9ACTN</name>
<evidence type="ECO:0000313" key="3">
    <source>
        <dbReference type="Proteomes" id="UP001240984"/>
    </source>
</evidence>
<dbReference type="Pfam" id="PF00106">
    <property type="entry name" value="adh_short"/>
    <property type="match status" value="1"/>
</dbReference>
<sequence>MAGAIIIGAGPGIGRSVALRFARAGMPVALISRTTGRISAEVTALGVRTVTCLADAADDDALRTALDHAMDALGPPDAVVYNVALIRPDTIGELGGNALRHAWTVNVGGAITAAAHVLPGMARRGHGTFVVTGGMPEPKPEYVSLSLGKAAVRALVDLLDRQYGPAGAHIATVTVAGPVAPGTPFDPDDIADRYWHLHTQPRSHWQREIIDSGAPESIAGRVRSRPVTAPDQRFA</sequence>
<dbReference type="PANTHER" id="PTHR43431">
    <property type="entry name" value="OXIDOREDUCTASE, SHORT CHAIN DEHYDROGENASE/REDUCTASE FAMILY (AFU_ORTHOLOGUE AFUA_5G14000)"/>
    <property type="match status" value="1"/>
</dbReference>
<evidence type="ECO:0000256" key="1">
    <source>
        <dbReference type="SAM" id="MobiDB-lite"/>
    </source>
</evidence>
<keyword evidence="3" id="KW-1185">Reference proteome</keyword>
<protein>
    <submittedName>
        <fullName evidence="2">NAD(P)-dependent dehydrogenase (Short-subunit alcohol dehydrogenase family)</fullName>
    </submittedName>
</protein>
<dbReference type="EMBL" id="JAUSRA010000001">
    <property type="protein sequence ID" value="MDP9795161.1"/>
    <property type="molecule type" value="Genomic_DNA"/>
</dbReference>
<dbReference type="InterPro" id="IPR003560">
    <property type="entry name" value="DHB_DH"/>
</dbReference>
<dbReference type="SUPFAM" id="SSF51735">
    <property type="entry name" value="NAD(P)-binding Rossmann-fold domains"/>
    <property type="match status" value="1"/>
</dbReference>
<dbReference type="RefSeq" id="WP_306830750.1">
    <property type="nucleotide sequence ID" value="NZ_JAUSRA010000001.1"/>
</dbReference>
<feature type="region of interest" description="Disordered" evidence="1">
    <location>
        <begin position="215"/>
        <end position="235"/>
    </location>
</feature>
<dbReference type="Proteomes" id="UP001240984">
    <property type="component" value="Unassembled WGS sequence"/>
</dbReference>
<comment type="caution">
    <text evidence="2">The sequence shown here is derived from an EMBL/GenBank/DDBJ whole genome shotgun (WGS) entry which is preliminary data.</text>
</comment>
<organism evidence="2 3">
    <name type="scientific">Catenuloplanes nepalensis</name>
    <dbReference type="NCBI Taxonomy" id="587533"/>
    <lineage>
        <taxon>Bacteria</taxon>
        <taxon>Bacillati</taxon>
        <taxon>Actinomycetota</taxon>
        <taxon>Actinomycetes</taxon>
        <taxon>Micromonosporales</taxon>
        <taxon>Micromonosporaceae</taxon>
        <taxon>Catenuloplanes</taxon>
    </lineage>
</organism>
<reference evidence="2 3" key="1">
    <citation type="submission" date="2023-07" db="EMBL/GenBank/DDBJ databases">
        <title>Sequencing the genomes of 1000 actinobacteria strains.</title>
        <authorList>
            <person name="Klenk H.-P."/>
        </authorList>
    </citation>
    <scope>NUCLEOTIDE SEQUENCE [LARGE SCALE GENOMIC DNA]</scope>
    <source>
        <strain evidence="2 3">DSM 44710</strain>
    </source>
</reference>
<evidence type="ECO:0000313" key="2">
    <source>
        <dbReference type="EMBL" id="MDP9795161.1"/>
    </source>
</evidence>
<proteinExistence type="predicted"/>
<dbReference type="InterPro" id="IPR002347">
    <property type="entry name" value="SDR_fam"/>
</dbReference>
<gene>
    <name evidence="2" type="ORF">J2S43_003673</name>
</gene>
<dbReference type="PRINTS" id="PR01397">
    <property type="entry name" value="DHBDHDRGNASE"/>
</dbReference>
<dbReference type="Gene3D" id="3.40.50.720">
    <property type="entry name" value="NAD(P)-binding Rossmann-like Domain"/>
    <property type="match status" value="1"/>
</dbReference>
<dbReference type="PANTHER" id="PTHR43431:SF1">
    <property type="entry name" value="OS08G0476300 PROTEIN"/>
    <property type="match status" value="1"/>
</dbReference>